<dbReference type="KEGG" id="lcre:Pla8534_07220"/>
<evidence type="ECO:0008006" key="4">
    <source>
        <dbReference type="Google" id="ProtNLM"/>
    </source>
</evidence>
<accession>A0A518DM85</accession>
<protein>
    <recommendedName>
        <fullName evidence="4">WD40-like Beta Propeller Repeat protein</fullName>
    </recommendedName>
</protein>
<dbReference type="AlphaFoldDB" id="A0A518DM85"/>
<dbReference type="EMBL" id="CP036433">
    <property type="protein sequence ID" value="QDU92949.1"/>
    <property type="molecule type" value="Genomic_DNA"/>
</dbReference>
<proteinExistence type="predicted"/>
<dbReference type="RefSeq" id="WP_145049333.1">
    <property type="nucleotide sequence ID" value="NZ_CP036433.1"/>
</dbReference>
<feature type="signal peptide" evidence="1">
    <location>
        <begin position="1"/>
        <end position="21"/>
    </location>
</feature>
<dbReference type="Proteomes" id="UP000317648">
    <property type="component" value="Chromosome"/>
</dbReference>
<evidence type="ECO:0000313" key="3">
    <source>
        <dbReference type="Proteomes" id="UP000317648"/>
    </source>
</evidence>
<organism evidence="2 3">
    <name type="scientific">Lignipirellula cremea</name>
    <dbReference type="NCBI Taxonomy" id="2528010"/>
    <lineage>
        <taxon>Bacteria</taxon>
        <taxon>Pseudomonadati</taxon>
        <taxon>Planctomycetota</taxon>
        <taxon>Planctomycetia</taxon>
        <taxon>Pirellulales</taxon>
        <taxon>Pirellulaceae</taxon>
        <taxon>Lignipirellula</taxon>
    </lineage>
</organism>
<name>A0A518DM85_9BACT</name>
<dbReference type="InterPro" id="IPR011044">
    <property type="entry name" value="Quino_amine_DH_bsu"/>
</dbReference>
<feature type="chain" id="PRO_5021733017" description="WD40-like Beta Propeller Repeat protein" evidence="1">
    <location>
        <begin position="22"/>
        <end position="181"/>
    </location>
</feature>
<reference evidence="2 3" key="1">
    <citation type="submission" date="2019-02" db="EMBL/GenBank/DDBJ databases">
        <title>Deep-cultivation of Planctomycetes and their phenomic and genomic characterization uncovers novel biology.</title>
        <authorList>
            <person name="Wiegand S."/>
            <person name="Jogler M."/>
            <person name="Boedeker C."/>
            <person name="Pinto D."/>
            <person name="Vollmers J."/>
            <person name="Rivas-Marin E."/>
            <person name="Kohn T."/>
            <person name="Peeters S.H."/>
            <person name="Heuer A."/>
            <person name="Rast P."/>
            <person name="Oberbeckmann S."/>
            <person name="Bunk B."/>
            <person name="Jeske O."/>
            <person name="Meyerdierks A."/>
            <person name="Storesund J.E."/>
            <person name="Kallscheuer N."/>
            <person name="Luecker S."/>
            <person name="Lage O.M."/>
            <person name="Pohl T."/>
            <person name="Merkel B.J."/>
            <person name="Hornburger P."/>
            <person name="Mueller R.-W."/>
            <person name="Bruemmer F."/>
            <person name="Labrenz M."/>
            <person name="Spormann A.M."/>
            <person name="Op den Camp H."/>
            <person name="Overmann J."/>
            <person name="Amann R."/>
            <person name="Jetten M.S.M."/>
            <person name="Mascher T."/>
            <person name="Medema M.H."/>
            <person name="Devos D.P."/>
            <person name="Kaster A.-K."/>
            <person name="Ovreas L."/>
            <person name="Rohde M."/>
            <person name="Galperin M.Y."/>
            <person name="Jogler C."/>
        </authorList>
    </citation>
    <scope>NUCLEOTIDE SEQUENCE [LARGE SCALE GENOMIC DNA]</scope>
    <source>
        <strain evidence="2 3">Pla85_3_4</strain>
    </source>
</reference>
<gene>
    <name evidence="2" type="ORF">Pla8534_07220</name>
</gene>
<dbReference type="SUPFAM" id="SSF50969">
    <property type="entry name" value="YVTN repeat-like/Quinoprotein amine dehydrogenase"/>
    <property type="match status" value="1"/>
</dbReference>
<sequence precursor="true">MNVHRLLFFCFWLLFSAARIASHAEEPAADSPPVKVLGELQEAGRAVPAFSPNGEFLGVSTQAKQYVWRVDDNSPAKVLDLPGELGFSQDSKRFFVWQVRTTGSFMANAEVGPLDLSEFDATTVKLIKRWELPFPPRMVSDFPQYRTAFSSSGPRLAAAYVTVDKADRADWRIAVFGTGEK</sequence>
<keyword evidence="3" id="KW-1185">Reference proteome</keyword>
<evidence type="ECO:0000256" key="1">
    <source>
        <dbReference type="SAM" id="SignalP"/>
    </source>
</evidence>
<keyword evidence="1" id="KW-0732">Signal</keyword>
<evidence type="ECO:0000313" key="2">
    <source>
        <dbReference type="EMBL" id="QDU92949.1"/>
    </source>
</evidence>